<evidence type="ECO:0000313" key="3">
    <source>
        <dbReference type="Proteomes" id="UP000076715"/>
    </source>
</evidence>
<dbReference type="AlphaFoldDB" id="A0A162Y7V1"/>
<keyword evidence="1" id="KW-1133">Transmembrane helix</keyword>
<feature type="transmembrane region" description="Helical" evidence="1">
    <location>
        <begin position="72"/>
        <end position="99"/>
    </location>
</feature>
<proteinExistence type="predicted"/>
<feature type="transmembrane region" description="Helical" evidence="1">
    <location>
        <begin position="120"/>
        <end position="140"/>
    </location>
</feature>
<comment type="caution">
    <text evidence="2">The sequence shown here is derived from an EMBL/GenBank/DDBJ whole genome shotgun (WGS) entry which is preliminary data.</text>
</comment>
<dbReference type="Proteomes" id="UP000076715">
    <property type="component" value="Unassembled WGS sequence"/>
</dbReference>
<evidence type="ECO:0000313" key="2">
    <source>
        <dbReference type="EMBL" id="KZS38976.1"/>
    </source>
</evidence>
<name>A0A162Y7V1_9FLAO</name>
<accession>A0A162Y7V1</accession>
<reference evidence="2 3" key="1">
    <citation type="submission" date="2016-01" db="EMBL/GenBank/DDBJ databases">
        <title>The draft genome sequence of Aquimarina sp. RZW4-3-2.</title>
        <authorList>
            <person name="Wang Y."/>
        </authorList>
    </citation>
    <scope>NUCLEOTIDE SEQUENCE [LARGE SCALE GENOMIC DNA]</scope>
    <source>
        <strain evidence="2 3">RZW4-3-2</strain>
    </source>
</reference>
<dbReference type="EMBL" id="LQRT01000035">
    <property type="protein sequence ID" value="KZS38976.1"/>
    <property type="molecule type" value="Genomic_DNA"/>
</dbReference>
<keyword evidence="1" id="KW-0812">Transmembrane</keyword>
<keyword evidence="1" id="KW-0472">Membrane</keyword>
<protein>
    <submittedName>
        <fullName evidence="2">Uncharacterized protein</fullName>
    </submittedName>
</protein>
<feature type="transmembrane region" description="Helical" evidence="1">
    <location>
        <begin position="160"/>
        <end position="180"/>
    </location>
</feature>
<dbReference type="RefSeq" id="WP_066316504.1">
    <property type="nucleotide sequence ID" value="NZ_LQRT01000035.1"/>
</dbReference>
<keyword evidence="3" id="KW-1185">Reference proteome</keyword>
<dbReference type="STRING" id="1642818.AWE51_10430"/>
<feature type="transmembrane region" description="Helical" evidence="1">
    <location>
        <begin position="48"/>
        <end position="66"/>
    </location>
</feature>
<dbReference type="OrthoDB" id="5706484at2"/>
<evidence type="ECO:0000256" key="1">
    <source>
        <dbReference type="SAM" id="Phobius"/>
    </source>
</evidence>
<sequence length="219" mass="25046">MEAGEFKKILAAYDTKLDEKLSLNVASFKSINLDKSEKRTLSILKYRITEIVVFSLLALFMGNYIASNWNQSHLAISGIIVGIFTLIALAGSIGQVTLLKQIDFAKPIVDIRNKIELVNTHGLLFVKLMFLSTPIWWSFIVVGSDSLFNIDLYANMDADFVLKYLMVNSLLIIPLVWFLNKLTYKNLHIKWVRKTIRLFTGSKTMKALEFLNDIEKFEN</sequence>
<organism evidence="2 3">
    <name type="scientific">Aquimarina aggregata</name>
    <dbReference type="NCBI Taxonomy" id="1642818"/>
    <lineage>
        <taxon>Bacteria</taxon>
        <taxon>Pseudomonadati</taxon>
        <taxon>Bacteroidota</taxon>
        <taxon>Flavobacteriia</taxon>
        <taxon>Flavobacteriales</taxon>
        <taxon>Flavobacteriaceae</taxon>
        <taxon>Aquimarina</taxon>
    </lineage>
</organism>
<gene>
    <name evidence="2" type="ORF">AWE51_10430</name>
</gene>